<gene>
    <name evidence="2" type="ORF">Aph01nite_03490</name>
</gene>
<proteinExistence type="predicted"/>
<dbReference type="GO" id="GO:0016020">
    <property type="term" value="C:membrane"/>
    <property type="evidence" value="ECO:0007669"/>
    <property type="project" value="InterPro"/>
</dbReference>
<keyword evidence="3" id="KW-1185">Reference proteome</keyword>
<organism evidence="2 3">
    <name type="scientific">Acrocarpospora phusangensis</name>
    <dbReference type="NCBI Taxonomy" id="1070424"/>
    <lineage>
        <taxon>Bacteria</taxon>
        <taxon>Bacillati</taxon>
        <taxon>Actinomycetota</taxon>
        <taxon>Actinomycetes</taxon>
        <taxon>Streptosporangiales</taxon>
        <taxon>Streptosporangiaceae</taxon>
        <taxon>Acrocarpospora</taxon>
    </lineage>
</organism>
<evidence type="ECO:0000313" key="2">
    <source>
        <dbReference type="EMBL" id="GIH22039.1"/>
    </source>
</evidence>
<comment type="caution">
    <text evidence="2">The sequence shown here is derived from an EMBL/GenBank/DDBJ whole genome shotgun (WGS) entry which is preliminary data.</text>
</comment>
<dbReference type="GO" id="GO:0047355">
    <property type="term" value="F:CDP-glycerol glycerophosphotransferase activity"/>
    <property type="evidence" value="ECO:0007669"/>
    <property type="project" value="InterPro"/>
</dbReference>
<dbReference type="Proteomes" id="UP000640052">
    <property type="component" value="Unassembled WGS sequence"/>
</dbReference>
<dbReference type="Pfam" id="PF04464">
    <property type="entry name" value="Glyphos_transf"/>
    <property type="match status" value="1"/>
</dbReference>
<keyword evidence="1" id="KW-1133">Transmembrane helix</keyword>
<dbReference type="EMBL" id="BOOA01000002">
    <property type="protein sequence ID" value="GIH22039.1"/>
    <property type="molecule type" value="Genomic_DNA"/>
</dbReference>
<dbReference type="Gene3D" id="3.40.50.12580">
    <property type="match status" value="1"/>
</dbReference>
<reference evidence="2" key="1">
    <citation type="submission" date="2021-01" db="EMBL/GenBank/DDBJ databases">
        <title>Whole genome shotgun sequence of Acrocarpospora phusangensis NBRC 108782.</title>
        <authorList>
            <person name="Komaki H."/>
            <person name="Tamura T."/>
        </authorList>
    </citation>
    <scope>NUCLEOTIDE SEQUENCE</scope>
    <source>
        <strain evidence="2">NBRC 108782</strain>
    </source>
</reference>
<dbReference type="InterPro" id="IPR043148">
    <property type="entry name" value="TagF_C"/>
</dbReference>
<feature type="transmembrane region" description="Helical" evidence="1">
    <location>
        <begin position="173"/>
        <end position="191"/>
    </location>
</feature>
<protein>
    <recommendedName>
        <fullName evidence="4">Integral membrane protein</fullName>
    </recommendedName>
</protein>
<sequence>MGGSFRGALVTAALLGAYPVLVVAALCPWPWVFAAACAVSYAAEAKLPKSVAIQLSRVHLGATVRFLTRETAAVLLLARAIGPESRWFALLAAGLFLCHGMRAVQTGLALYLRRCHALKPVESRNLGVVFPAAPPEALLSWRGVRLLYLDVLPVGLTAAGALTGAAWPGALGAGAALLLMAGATLVLLWHVRRVGPLADRRRVIRAVDERVRAYRPEVLLYFSGPADSVYQASMWLPVLAGLDRRAVIVLRERALLGGLGPTTLPVLCIPSAVDMMNFRGLDTARVALFASNVGNNIHMLRTPGLVSVFIGHGDSDKEASFNPFTKVYDEVWVAGPAGRDRYRRAAVGVPDSAIVEVGRPQLAGITGERPATPYRTVLYAPTWEGWTDELFHSSVAAMGPQLVQALLDHSVRLIYKPHPLIGHRCPAARAAHRRVLAVIARAGQPAGRVATDDLYACFNQADLLVSDISSVVADFVASGKPYAVTNVAGRPAADFRERHPTARAAYLLGRELTELPEILAQLDKDEDALTEERRALRGYLLGEGDAMGRFRRAVDNACRRAGRTSGRGPVDRCPPGVAC</sequence>
<keyword evidence="1" id="KW-0472">Membrane</keyword>
<evidence type="ECO:0000313" key="3">
    <source>
        <dbReference type="Proteomes" id="UP000640052"/>
    </source>
</evidence>
<accession>A0A919UHG7</accession>
<evidence type="ECO:0008006" key="4">
    <source>
        <dbReference type="Google" id="ProtNLM"/>
    </source>
</evidence>
<dbReference type="SUPFAM" id="SSF53756">
    <property type="entry name" value="UDP-Glycosyltransferase/glycogen phosphorylase"/>
    <property type="match status" value="1"/>
</dbReference>
<dbReference type="InterPro" id="IPR007554">
    <property type="entry name" value="Glycerophosphate_synth"/>
</dbReference>
<name>A0A919UHG7_9ACTN</name>
<feature type="transmembrane region" description="Helical" evidence="1">
    <location>
        <begin position="146"/>
        <end position="167"/>
    </location>
</feature>
<dbReference type="AlphaFoldDB" id="A0A919UHG7"/>
<keyword evidence="1" id="KW-0812">Transmembrane</keyword>
<evidence type="ECO:0000256" key="1">
    <source>
        <dbReference type="SAM" id="Phobius"/>
    </source>
</evidence>